<comment type="caution">
    <text evidence="2">The sequence shown here is derived from an EMBL/GenBank/DDBJ whole genome shotgun (WGS) entry which is preliminary data.</text>
</comment>
<feature type="region of interest" description="Disordered" evidence="1">
    <location>
        <begin position="1"/>
        <end position="34"/>
    </location>
</feature>
<dbReference type="AlphaFoldDB" id="A0A4V3UPH0"/>
<keyword evidence="3" id="KW-1185">Reference proteome</keyword>
<gene>
    <name evidence="2" type="ORF">EYZ11_005398</name>
</gene>
<evidence type="ECO:0000256" key="1">
    <source>
        <dbReference type="SAM" id="MobiDB-lite"/>
    </source>
</evidence>
<sequence length="75" mass="8405">MDSNSSLKLDSEGSDSDDEPGDNFFNDEAQLPPEHYLAEAESLGNHPDTKAILKANRWLPGRDCKHICLDLVQHR</sequence>
<dbReference type="EMBL" id="SOSA01000172">
    <property type="protein sequence ID" value="THC95114.1"/>
    <property type="molecule type" value="Genomic_DNA"/>
</dbReference>
<name>A0A4V3UPH0_9EURO</name>
<protein>
    <submittedName>
        <fullName evidence="2">Uncharacterized protein</fullName>
    </submittedName>
</protein>
<reference evidence="2 3" key="1">
    <citation type="submission" date="2019-03" db="EMBL/GenBank/DDBJ databases">
        <title>The genome sequence of a newly discovered highly antifungal drug resistant Aspergillus species, Aspergillus tanneri NIH 1004.</title>
        <authorList>
            <person name="Mounaud S."/>
            <person name="Singh I."/>
            <person name="Joardar V."/>
            <person name="Pakala S."/>
            <person name="Pakala S."/>
            <person name="Venepally P."/>
            <person name="Hoover J."/>
            <person name="Nierman W."/>
            <person name="Chung J."/>
            <person name="Losada L."/>
        </authorList>
    </citation>
    <scope>NUCLEOTIDE SEQUENCE [LARGE SCALE GENOMIC DNA]</scope>
    <source>
        <strain evidence="2 3">NIH1004</strain>
    </source>
</reference>
<proteinExistence type="predicted"/>
<feature type="compositionally biased region" description="Acidic residues" evidence="1">
    <location>
        <begin position="12"/>
        <end position="21"/>
    </location>
</feature>
<evidence type="ECO:0000313" key="3">
    <source>
        <dbReference type="Proteomes" id="UP000308092"/>
    </source>
</evidence>
<accession>A0A4V3UPH0</accession>
<dbReference type="Proteomes" id="UP000308092">
    <property type="component" value="Unassembled WGS sequence"/>
</dbReference>
<organism evidence="2 3">
    <name type="scientific">Aspergillus tanneri</name>
    <dbReference type="NCBI Taxonomy" id="1220188"/>
    <lineage>
        <taxon>Eukaryota</taxon>
        <taxon>Fungi</taxon>
        <taxon>Dikarya</taxon>
        <taxon>Ascomycota</taxon>
        <taxon>Pezizomycotina</taxon>
        <taxon>Eurotiomycetes</taxon>
        <taxon>Eurotiomycetidae</taxon>
        <taxon>Eurotiales</taxon>
        <taxon>Aspergillaceae</taxon>
        <taxon>Aspergillus</taxon>
        <taxon>Aspergillus subgen. Circumdati</taxon>
    </lineage>
</organism>
<dbReference type="VEuPathDB" id="FungiDB:EYZ11_005398"/>
<evidence type="ECO:0000313" key="2">
    <source>
        <dbReference type="EMBL" id="THC95114.1"/>
    </source>
</evidence>